<dbReference type="FunFam" id="3.40.50.1970:FF:000003">
    <property type="entry name" value="Alcohol dehydrogenase, iron-containing"/>
    <property type="match status" value="1"/>
</dbReference>
<dbReference type="GO" id="GO:1990002">
    <property type="term" value="F:methylglyoxal reductase (NADPH) (acetol producing) activity"/>
    <property type="evidence" value="ECO:0007669"/>
    <property type="project" value="TreeGrafter"/>
</dbReference>
<dbReference type="Gene3D" id="1.20.1090.10">
    <property type="entry name" value="Dehydroquinate synthase-like - alpha domain"/>
    <property type="match status" value="1"/>
</dbReference>
<dbReference type="CDD" id="cd08187">
    <property type="entry name" value="BDH"/>
    <property type="match status" value="1"/>
</dbReference>
<evidence type="ECO:0000256" key="1">
    <source>
        <dbReference type="ARBA" id="ARBA00023002"/>
    </source>
</evidence>
<accession>A0A212JJB7</accession>
<dbReference type="InterPro" id="IPR001670">
    <property type="entry name" value="ADH_Fe/GldA"/>
</dbReference>
<dbReference type="PANTHER" id="PTHR43633">
    <property type="entry name" value="ALCOHOL DEHYDROGENASE YQHD"/>
    <property type="match status" value="1"/>
</dbReference>
<reference evidence="4" key="1">
    <citation type="submission" date="2016-04" db="EMBL/GenBank/DDBJ databases">
        <authorList>
            <person name="Evans L.H."/>
            <person name="Alamgir A."/>
            <person name="Owens N."/>
            <person name="Weber N.D."/>
            <person name="Virtaneva K."/>
            <person name="Barbian K."/>
            <person name="Babar A."/>
            <person name="Rosenke K."/>
        </authorList>
    </citation>
    <scope>NUCLEOTIDE SEQUENCE</scope>
    <source>
        <strain evidence="4">86</strain>
    </source>
</reference>
<dbReference type="InterPro" id="IPR056798">
    <property type="entry name" value="ADH_Fe_C"/>
</dbReference>
<organism evidence="4">
    <name type="scientific">uncultured delta proteobacterium</name>
    <dbReference type="NCBI Taxonomy" id="34034"/>
    <lineage>
        <taxon>Bacteria</taxon>
        <taxon>Deltaproteobacteria</taxon>
        <taxon>environmental samples</taxon>
    </lineage>
</organism>
<dbReference type="GO" id="GO:0046872">
    <property type="term" value="F:metal ion binding"/>
    <property type="evidence" value="ECO:0007669"/>
    <property type="project" value="InterPro"/>
</dbReference>
<sequence>MHNFTYYSPTKVIFGQGMVPKIVPELQKAGISKVLLLTGGKSVFASGLYDTITALLRDAGIAFETVSGVQPNPRLSKAREAVAVAEKIQAQAVIPVGGGSVFDSAKAIAASAGSHHDVWDIITRKQKITAALPIYGILTLSGTSSEINDTAVINNEETNDKMPVAHPLLYPTVSIVDPSLQYTVPLQQVRYGGFDTIVHVLEAYLAGNDTGEVITEHCEAYLRAAMRCLRALPEKLHDYEVRSELTFCATYAFSGWCGLGRSGRGDFATHRIGHALSAIFDLPHAVTLSVIMPNWMEYVLDKGLNRDVFARFGTKVLGVPENAADPARAAIDAFRDVIHSLDMPSRLRDANVPAKDIPALAENAARTLPFGSVVPMDLATVTAVLERSL</sequence>
<dbReference type="Gene3D" id="3.40.50.1970">
    <property type="match status" value="1"/>
</dbReference>
<gene>
    <name evidence="4" type="ORF">KL86DPRO_11610</name>
</gene>
<dbReference type="InterPro" id="IPR044731">
    <property type="entry name" value="BDH-like"/>
</dbReference>
<dbReference type="AlphaFoldDB" id="A0A212JJB7"/>
<feature type="domain" description="Fe-containing alcohol dehydrogenase-like C-terminal" evidence="3">
    <location>
        <begin position="191"/>
        <end position="388"/>
    </location>
</feature>
<keyword evidence="1" id="KW-0560">Oxidoreductase</keyword>
<evidence type="ECO:0000259" key="3">
    <source>
        <dbReference type="Pfam" id="PF25137"/>
    </source>
</evidence>
<dbReference type="GO" id="GO:0008106">
    <property type="term" value="F:alcohol dehydrogenase (NADP+) activity"/>
    <property type="evidence" value="ECO:0007669"/>
    <property type="project" value="TreeGrafter"/>
</dbReference>
<dbReference type="Pfam" id="PF00465">
    <property type="entry name" value="Fe-ADH"/>
    <property type="match status" value="1"/>
</dbReference>
<dbReference type="SUPFAM" id="SSF56796">
    <property type="entry name" value="Dehydroquinate synthase-like"/>
    <property type="match status" value="1"/>
</dbReference>
<evidence type="ECO:0000259" key="2">
    <source>
        <dbReference type="Pfam" id="PF00465"/>
    </source>
</evidence>
<dbReference type="EMBL" id="FLUQ01000001">
    <property type="protein sequence ID" value="SBV99521.1"/>
    <property type="molecule type" value="Genomic_DNA"/>
</dbReference>
<name>A0A212JJB7_9DELT</name>
<dbReference type="GO" id="GO:1990362">
    <property type="term" value="F:butanol dehydrogenase (NAD+) activity"/>
    <property type="evidence" value="ECO:0007669"/>
    <property type="project" value="InterPro"/>
</dbReference>
<protein>
    <submittedName>
        <fullName evidence="4">Iron-containing alcohol dehydrogenase</fullName>
    </submittedName>
</protein>
<dbReference type="GO" id="GO:0005829">
    <property type="term" value="C:cytosol"/>
    <property type="evidence" value="ECO:0007669"/>
    <property type="project" value="TreeGrafter"/>
</dbReference>
<feature type="domain" description="Alcohol dehydrogenase iron-type/glycerol dehydrogenase GldA" evidence="2">
    <location>
        <begin position="9"/>
        <end position="178"/>
    </location>
</feature>
<evidence type="ECO:0000313" key="4">
    <source>
        <dbReference type="EMBL" id="SBV99521.1"/>
    </source>
</evidence>
<dbReference type="Pfam" id="PF25137">
    <property type="entry name" value="ADH_Fe_C"/>
    <property type="match status" value="1"/>
</dbReference>
<proteinExistence type="predicted"/>
<dbReference type="PANTHER" id="PTHR43633:SF1">
    <property type="entry name" value="ALCOHOL DEHYDROGENASE YQHD"/>
    <property type="match status" value="1"/>
</dbReference>